<keyword evidence="1" id="KW-0805">Transcription regulation</keyword>
<evidence type="ECO:0000313" key="6">
    <source>
        <dbReference type="Proteomes" id="UP000557772"/>
    </source>
</evidence>
<name>A0A849AIV0_9MICO</name>
<sequence length="191" mass="21190">MSIQSLEPDVYDDQVVRALDWLARALMHSFARDAAERDQLDLYSIYPELNSADLRNELDLIGEVNVRLDRLHNAIRALADKATSQSPAMVEDTGRLQLLCEELQIEIGDLVGRLQRKAPDGPDPKAGLTSREAEIAELIAREGLSNAELADRLHISQKTVKTHVGNVLRKLGVAQRSAIAWTLGMADQQDD</sequence>
<dbReference type="PANTHER" id="PTHR44688">
    <property type="entry name" value="DNA-BINDING TRANSCRIPTIONAL ACTIVATOR DEVR_DOSR"/>
    <property type="match status" value="1"/>
</dbReference>
<keyword evidence="3" id="KW-0804">Transcription</keyword>
<dbReference type="Gene3D" id="1.10.10.10">
    <property type="entry name" value="Winged helix-like DNA-binding domain superfamily/Winged helix DNA-binding domain"/>
    <property type="match status" value="1"/>
</dbReference>
<dbReference type="InterPro" id="IPR036388">
    <property type="entry name" value="WH-like_DNA-bd_sf"/>
</dbReference>
<comment type="caution">
    <text evidence="5">The sequence shown here is derived from an EMBL/GenBank/DDBJ whole genome shotgun (WGS) entry which is preliminary data.</text>
</comment>
<evidence type="ECO:0000256" key="2">
    <source>
        <dbReference type="ARBA" id="ARBA00023125"/>
    </source>
</evidence>
<dbReference type="EMBL" id="JABENB010000001">
    <property type="protein sequence ID" value="NNG39178.1"/>
    <property type="molecule type" value="Genomic_DNA"/>
</dbReference>
<organism evidence="5 6">
    <name type="scientific">Flexivirga aerilata</name>
    <dbReference type="NCBI Taxonomy" id="1656889"/>
    <lineage>
        <taxon>Bacteria</taxon>
        <taxon>Bacillati</taxon>
        <taxon>Actinomycetota</taxon>
        <taxon>Actinomycetes</taxon>
        <taxon>Micrococcales</taxon>
        <taxon>Dermacoccaceae</taxon>
        <taxon>Flexivirga</taxon>
    </lineage>
</organism>
<feature type="domain" description="HTH luxR-type" evidence="4">
    <location>
        <begin position="121"/>
        <end position="186"/>
    </location>
</feature>
<dbReference type="Proteomes" id="UP000557772">
    <property type="component" value="Unassembled WGS sequence"/>
</dbReference>
<keyword evidence="2" id="KW-0238">DNA-binding</keyword>
<proteinExistence type="predicted"/>
<evidence type="ECO:0000256" key="1">
    <source>
        <dbReference type="ARBA" id="ARBA00023015"/>
    </source>
</evidence>
<dbReference type="PROSITE" id="PS50043">
    <property type="entry name" value="HTH_LUXR_2"/>
    <property type="match status" value="1"/>
</dbReference>
<dbReference type="PRINTS" id="PR00038">
    <property type="entry name" value="HTHLUXR"/>
</dbReference>
<dbReference type="PANTHER" id="PTHR44688:SF16">
    <property type="entry name" value="DNA-BINDING TRANSCRIPTIONAL ACTIVATOR DEVR_DOSR"/>
    <property type="match status" value="1"/>
</dbReference>
<dbReference type="InterPro" id="IPR000792">
    <property type="entry name" value="Tscrpt_reg_LuxR_C"/>
</dbReference>
<evidence type="ECO:0000256" key="3">
    <source>
        <dbReference type="ARBA" id="ARBA00023163"/>
    </source>
</evidence>
<protein>
    <submittedName>
        <fullName evidence="5">Helix-turn-helix transcriptional regulator</fullName>
    </submittedName>
</protein>
<dbReference type="GO" id="GO:0003677">
    <property type="term" value="F:DNA binding"/>
    <property type="evidence" value="ECO:0007669"/>
    <property type="project" value="UniProtKB-KW"/>
</dbReference>
<dbReference type="InterPro" id="IPR016032">
    <property type="entry name" value="Sig_transdc_resp-reg_C-effctor"/>
</dbReference>
<accession>A0A849AIV0</accession>
<dbReference type="AlphaFoldDB" id="A0A849AIV0"/>
<evidence type="ECO:0000313" key="5">
    <source>
        <dbReference type="EMBL" id="NNG39178.1"/>
    </source>
</evidence>
<dbReference type="SMART" id="SM00421">
    <property type="entry name" value="HTH_LUXR"/>
    <property type="match status" value="1"/>
</dbReference>
<dbReference type="GO" id="GO:0006355">
    <property type="term" value="P:regulation of DNA-templated transcription"/>
    <property type="evidence" value="ECO:0007669"/>
    <property type="project" value="InterPro"/>
</dbReference>
<dbReference type="CDD" id="cd06170">
    <property type="entry name" value="LuxR_C_like"/>
    <property type="match status" value="1"/>
</dbReference>
<evidence type="ECO:0000259" key="4">
    <source>
        <dbReference type="PROSITE" id="PS50043"/>
    </source>
</evidence>
<dbReference type="SUPFAM" id="SSF46894">
    <property type="entry name" value="C-terminal effector domain of the bipartite response regulators"/>
    <property type="match status" value="1"/>
</dbReference>
<reference evidence="5 6" key="1">
    <citation type="submission" date="2020-05" db="EMBL/GenBank/DDBJ databases">
        <title>Flexivirga sp. ID2601S isolated from air conditioner.</title>
        <authorList>
            <person name="Kim D.H."/>
        </authorList>
    </citation>
    <scope>NUCLEOTIDE SEQUENCE [LARGE SCALE GENOMIC DNA]</scope>
    <source>
        <strain evidence="5 6">ID2601S</strain>
    </source>
</reference>
<keyword evidence="6" id="KW-1185">Reference proteome</keyword>
<dbReference type="Pfam" id="PF00196">
    <property type="entry name" value="GerE"/>
    <property type="match status" value="1"/>
</dbReference>
<gene>
    <name evidence="5" type="ORF">HJ588_07810</name>
</gene>